<keyword evidence="2" id="KW-0677">Repeat</keyword>
<organism evidence="3 4">
    <name type="scientific">Pisum sativum</name>
    <name type="common">Garden pea</name>
    <name type="synonym">Lathyrus oleraceus</name>
    <dbReference type="NCBI Taxonomy" id="3888"/>
    <lineage>
        <taxon>Eukaryota</taxon>
        <taxon>Viridiplantae</taxon>
        <taxon>Streptophyta</taxon>
        <taxon>Embryophyta</taxon>
        <taxon>Tracheophyta</taxon>
        <taxon>Spermatophyta</taxon>
        <taxon>Magnoliopsida</taxon>
        <taxon>eudicotyledons</taxon>
        <taxon>Gunneridae</taxon>
        <taxon>Pentapetalae</taxon>
        <taxon>rosids</taxon>
        <taxon>fabids</taxon>
        <taxon>Fabales</taxon>
        <taxon>Fabaceae</taxon>
        <taxon>Papilionoideae</taxon>
        <taxon>50 kb inversion clade</taxon>
        <taxon>NPAAA clade</taxon>
        <taxon>Hologalegina</taxon>
        <taxon>IRL clade</taxon>
        <taxon>Fabeae</taxon>
        <taxon>Lathyrus</taxon>
    </lineage>
</organism>
<evidence type="ECO:0000313" key="3">
    <source>
        <dbReference type="EMBL" id="KAI5415898.1"/>
    </source>
</evidence>
<evidence type="ECO:0000256" key="2">
    <source>
        <dbReference type="ARBA" id="ARBA00022737"/>
    </source>
</evidence>
<comment type="caution">
    <text evidence="3">The sequence shown here is derived from an EMBL/GenBank/DDBJ whole genome shotgun (WGS) entry which is preliminary data.</text>
</comment>
<dbReference type="Proteomes" id="UP001058974">
    <property type="component" value="Chromosome 4"/>
</dbReference>
<protein>
    <recommendedName>
        <fullName evidence="5">Pentatricopeptide repeat-containing protein</fullName>
    </recommendedName>
</protein>
<dbReference type="Pfam" id="PF01535">
    <property type="entry name" value="PPR"/>
    <property type="match status" value="2"/>
</dbReference>
<dbReference type="GO" id="GO:0003729">
    <property type="term" value="F:mRNA binding"/>
    <property type="evidence" value="ECO:0007669"/>
    <property type="project" value="TreeGrafter"/>
</dbReference>
<evidence type="ECO:0008006" key="5">
    <source>
        <dbReference type="Google" id="ProtNLM"/>
    </source>
</evidence>
<evidence type="ECO:0000313" key="4">
    <source>
        <dbReference type="Proteomes" id="UP001058974"/>
    </source>
</evidence>
<dbReference type="EMBL" id="JAMSHJ010000004">
    <property type="protein sequence ID" value="KAI5415898.1"/>
    <property type="molecule type" value="Genomic_DNA"/>
</dbReference>
<comment type="similarity">
    <text evidence="1">Belongs to the PPR family. P subfamily.</text>
</comment>
<sequence>MLPISKPFVLHVLCHGGYNNKILLCLKFFDWASLQPRFIHTRAIFVAIFRILTQASYVLLVLEFLQTLWKHVITHRVHFDDTLVVVYANAGKPDVALHMFGKMRFQWLDLDGISYRILLNALAREDYFNAFSIILSHIRMKGYTTSVTDVIVVKFFYKQGKLNEAKDYLNCLLGSGKETHGFEVNFLLGSLLPQKPFFLILSTSDDLPSLSSLLLPISKPFVLHVLCHGGYNNKILLCLKFFDWASLQPRFIHTRAIFVAIFRILTQASYVLLVLEFLQTLWKHVITHRVHFDDTLVVVYANAGKPDVALHMFGKMRFQWLDLDGISYRILLNALAREDYFNAFSIILSHIRMKGYTTSVTDVIVVKFFYKQGKLNEAKDYLNCLLGSGKETHGFEVNFLLGSLLPQKPFFLVSYKEIDNGML</sequence>
<dbReference type="AlphaFoldDB" id="A0A9D5ANV7"/>
<dbReference type="PANTHER" id="PTHR47933:SF32">
    <property type="entry name" value="OS06G0152500 PROTEIN"/>
    <property type="match status" value="1"/>
</dbReference>
<accession>A0A9D5ANV7</accession>
<name>A0A9D5ANV7_PEA</name>
<evidence type="ECO:0000256" key="1">
    <source>
        <dbReference type="ARBA" id="ARBA00007626"/>
    </source>
</evidence>
<reference evidence="3 4" key="1">
    <citation type="journal article" date="2022" name="Nat. Genet.">
        <title>Improved pea reference genome and pan-genome highlight genomic features and evolutionary characteristics.</title>
        <authorList>
            <person name="Yang T."/>
            <person name="Liu R."/>
            <person name="Luo Y."/>
            <person name="Hu S."/>
            <person name="Wang D."/>
            <person name="Wang C."/>
            <person name="Pandey M.K."/>
            <person name="Ge S."/>
            <person name="Xu Q."/>
            <person name="Li N."/>
            <person name="Li G."/>
            <person name="Huang Y."/>
            <person name="Saxena R.K."/>
            <person name="Ji Y."/>
            <person name="Li M."/>
            <person name="Yan X."/>
            <person name="He Y."/>
            <person name="Liu Y."/>
            <person name="Wang X."/>
            <person name="Xiang C."/>
            <person name="Varshney R.K."/>
            <person name="Ding H."/>
            <person name="Gao S."/>
            <person name="Zong X."/>
        </authorList>
    </citation>
    <scope>NUCLEOTIDE SEQUENCE [LARGE SCALE GENOMIC DNA]</scope>
    <source>
        <strain evidence="3 4">cv. Zhongwan 6</strain>
    </source>
</reference>
<dbReference type="PANTHER" id="PTHR47933">
    <property type="entry name" value="PENTATRICOPEPTIDE REPEAT-CONTAINING PROTEIN 1, MITOCHONDRIAL"/>
    <property type="match status" value="1"/>
</dbReference>
<dbReference type="Gene3D" id="1.25.40.10">
    <property type="entry name" value="Tetratricopeptide repeat domain"/>
    <property type="match status" value="2"/>
</dbReference>
<keyword evidence="4" id="KW-1185">Reference proteome</keyword>
<dbReference type="InterPro" id="IPR011990">
    <property type="entry name" value="TPR-like_helical_dom_sf"/>
</dbReference>
<dbReference type="Gramene" id="Psat04G0107400-T1">
    <property type="protein sequence ID" value="KAI5415898.1"/>
    <property type="gene ID" value="KIW84_041074"/>
</dbReference>
<dbReference type="InterPro" id="IPR051240">
    <property type="entry name" value="Mito_RNA-Proc/Resp"/>
</dbReference>
<proteinExistence type="inferred from homology"/>
<gene>
    <name evidence="3" type="ORF">KIW84_041074</name>
</gene>
<dbReference type="InterPro" id="IPR002885">
    <property type="entry name" value="PPR_rpt"/>
</dbReference>